<evidence type="ECO:0000256" key="6">
    <source>
        <dbReference type="ARBA" id="ARBA00036823"/>
    </source>
</evidence>
<dbReference type="GO" id="GO:0005125">
    <property type="term" value="F:cytokine activity"/>
    <property type="evidence" value="ECO:0007669"/>
    <property type="project" value="UniProtKB-KW"/>
</dbReference>
<dbReference type="InterPro" id="IPR001398">
    <property type="entry name" value="Macrophage_inhib_fac"/>
</dbReference>
<organism evidence="13 15">
    <name type="scientific">Thermoanaerobacterium thermosaccharolyticum</name>
    <name type="common">Clostridium thermosaccharolyticum</name>
    <dbReference type="NCBI Taxonomy" id="1517"/>
    <lineage>
        <taxon>Bacteria</taxon>
        <taxon>Bacillati</taxon>
        <taxon>Bacillota</taxon>
        <taxon>Clostridia</taxon>
        <taxon>Thermoanaerobacterales</taxon>
        <taxon>Thermoanaerobacteraceae</taxon>
        <taxon>Thermoanaerobacterium</taxon>
    </lineage>
</organism>
<evidence type="ECO:0000256" key="11">
    <source>
        <dbReference type="ARBA" id="ARBA00042730"/>
    </source>
</evidence>
<evidence type="ECO:0000256" key="1">
    <source>
        <dbReference type="ARBA" id="ARBA00004613"/>
    </source>
</evidence>
<dbReference type="SUPFAM" id="SSF55331">
    <property type="entry name" value="Tautomerase/MIF"/>
    <property type="match status" value="1"/>
</dbReference>
<dbReference type="Gene3D" id="3.30.429.10">
    <property type="entry name" value="Macrophage Migration Inhibitory Factor"/>
    <property type="match status" value="1"/>
</dbReference>
<keyword evidence="4" id="KW-0413">Isomerase</keyword>
<reference evidence="12 14" key="1">
    <citation type="submission" date="2016-08" db="EMBL/GenBank/DDBJ databases">
        <title>A novel genetic cassette of butanologenic Thermoanaerobacterium thermosaccharolyticum that directly convert cellulose to butanol.</title>
        <authorList>
            <person name="Li T."/>
            <person name="He J."/>
        </authorList>
    </citation>
    <scope>NUCLEOTIDE SEQUENCE [LARGE SCALE GENOMIC DNA]</scope>
    <source>
        <strain evidence="12 14">TG57</strain>
    </source>
</reference>
<accession>A0A231VN06</accession>
<proteinExistence type="predicted"/>
<evidence type="ECO:0000256" key="3">
    <source>
        <dbReference type="ARBA" id="ARBA00022525"/>
    </source>
</evidence>
<dbReference type="GO" id="GO:0004167">
    <property type="term" value="F:dopachrome isomerase activity"/>
    <property type="evidence" value="ECO:0007669"/>
    <property type="project" value="UniProtKB-EC"/>
</dbReference>
<dbReference type="AlphaFoldDB" id="A0A231VN06"/>
<reference evidence="13 15" key="2">
    <citation type="submission" date="2017-06" db="EMBL/GenBank/DDBJ databases">
        <title>Isolation and characterization of a thermophilic and butanogenic Thermoanaerobacterium thermosaccharolyticum M5 capable of efficient degradation of hemicellulose.</title>
        <authorList>
            <person name="Xin F."/>
            <person name="Jiang Y."/>
        </authorList>
    </citation>
    <scope>NUCLEOTIDE SEQUENCE [LARGE SCALE GENOMIC DNA]</scope>
    <source>
        <strain evidence="13 15">M5</strain>
    </source>
</reference>
<evidence type="ECO:0000313" key="14">
    <source>
        <dbReference type="Proteomes" id="UP000214975"/>
    </source>
</evidence>
<dbReference type="EMBL" id="CP016893">
    <property type="protein sequence ID" value="AST58618.1"/>
    <property type="molecule type" value="Genomic_DNA"/>
</dbReference>
<keyword evidence="2" id="KW-0202">Cytokine</keyword>
<evidence type="ECO:0000256" key="9">
    <source>
        <dbReference type="ARBA" id="ARBA00041631"/>
    </source>
</evidence>
<dbReference type="EMBL" id="NKHD01000001">
    <property type="protein sequence ID" value="OXT09590.1"/>
    <property type="molecule type" value="Genomic_DNA"/>
</dbReference>
<evidence type="ECO:0000256" key="2">
    <source>
        <dbReference type="ARBA" id="ARBA00022514"/>
    </source>
</evidence>
<evidence type="ECO:0000256" key="10">
    <source>
        <dbReference type="ARBA" id="ARBA00041912"/>
    </source>
</evidence>
<dbReference type="Proteomes" id="UP000214975">
    <property type="component" value="Chromosome"/>
</dbReference>
<keyword evidence="3" id="KW-0964">Secreted</keyword>
<protein>
    <recommendedName>
        <fullName evidence="11">L-dopachrome isomerase</fullName>
        <ecNumber evidence="8">5.3.2.1</ecNumber>
        <ecNumber evidence="7">5.3.3.12</ecNumber>
    </recommendedName>
    <alternativeName>
        <fullName evidence="9">L-dopachrome tautomerase</fullName>
    </alternativeName>
    <alternativeName>
        <fullName evidence="10">Phenylpyruvate tautomerase</fullName>
    </alternativeName>
</protein>
<comment type="catalytic activity">
    <reaction evidence="6">
        <text>L-dopachrome = 5,6-dihydroxyindole-2-carboxylate</text>
        <dbReference type="Rhea" id="RHEA:13041"/>
        <dbReference type="ChEBI" id="CHEBI:16875"/>
        <dbReference type="ChEBI" id="CHEBI:57509"/>
        <dbReference type="EC" id="5.3.3.12"/>
    </reaction>
</comment>
<evidence type="ECO:0000313" key="12">
    <source>
        <dbReference type="EMBL" id="AST58618.1"/>
    </source>
</evidence>
<dbReference type="Pfam" id="PF01187">
    <property type="entry name" value="MIF"/>
    <property type="match status" value="1"/>
</dbReference>
<dbReference type="Proteomes" id="UP000215301">
    <property type="component" value="Unassembled WGS sequence"/>
</dbReference>
<comment type="subcellular location">
    <subcellularLocation>
        <location evidence="1">Secreted</location>
    </subcellularLocation>
</comment>
<evidence type="ECO:0000256" key="8">
    <source>
        <dbReference type="ARBA" id="ARBA00039086"/>
    </source>
</evidence>
<dbReference type="EC" id="5.3.2.1" evidence="8"/>
<dbReference type="InterPro" id="IPR014347">
    <property type="entry name" value="Tautomerase/MIF_sf"/>
</dbReference>
<evidence type="ECO:0000256" key="5">
    <source>
        <dbReference type="ARBA" id="ARBA00036735"/>
    </source>
</evidence>
<name>A0A231VN06_THETR</name>
<dbReference type="GO" id="GO:0005615">
    <property type="term" value="C:extracellular space"/>
    <property type="evidence" value="ECO:0007669"/>
    <property type="project" value="UniProtKB-KW"/>
</dbReference>
<evidence type="ECO:0000313" key="13">
    <source>
        <dbReference type="EMBL" id="OXT09590.1"/>
    </source>
</evidence>
<evidence type="ECO:0000313" key="15">
    <source>
        <dbReference type="Proteomes" id="UP000215301"/>
    </source>
</evidence>
<comment type="catalytic activity">
    <reaction evidence="5">
        <text>3-phenylpyruvate = enol-phenylpyruvate</text>
        <dbReference type="Rhea" id="RHEA:17097"/>
        <dbReference type="ChEBI" id="CHEBI:16815"/>
        <dbReference type="ChEBI" id="CHEBI:18005"/>
        <dbReference type="EC" id="5.3.2.1"/>
    </reaction>
</comment>
<evidence type="ECO:0000256" key="7">
    <source>
        <dbReference type="ARBA" id="ARBA00038932"/>
    </source>
</evidence>
<dbReference type="PANTHER" id="PTHR11954:SF6">
    <property type="entry name" value="MACROPHAGE MIGRATION INHIBITORY FACTOR"/>
    <property type="match status" value="1"/>
</dbReference>
<dbReference type="GO" id="GO:0050178">
    <property type="term" value="F:phenylpyruvate tautomerase activity"/>
    <property type="evidence" value="ECO:0007669"/>
    <property type="project" value="UniProtKB-EC"/>
</dbReference>
<dbReference type="RefSeq" id="WP_094043121.1">
    <property type="nucleotide sequence ID" value="NZ_CP016893.1"/>
</dbReference>
<sequence>MPIINSITKEKLSDNVKNAIKTEFASMMMDVAGKSENWLMVRFTEGDDLYFHGEPLDKGAIVEIQLIGKLTREQKEKISARICDIFENNLKYPKDNVYIVIQEFAGENWGYNGSTF</sequence>
<dbReference type="EC" id="5.3.3.12" evidence="7"/>
<gene>
    <name evidence="13" type="ORF">CE561_00195</name>
    <name evidence="12" type="ORF">Thert_02791</name>
</gene>
<evidence type="ECO:0000256" key="4">
    <source>
        <dbReference type="ARBA" id="ARBA00023235"/>
    </source>
</evidence>
<dbReference type="PANTHER" id="PTHR11954">
    <property type="entry name" value="D-DOPACHROME DECARBOXYLASE"/>
    <property type="match status" value="1"/>
</dbReference>